<sequence length="167" mass="18652">MKFLVLFFLSLVALISAAVIDPDRHLIQRDLEAATDGEDVQVIDYQLSDGRHKIDVIVNGVFDGSLITTEDGEVVVLDAEGKQLELDESNDDNTTIVKRSRLKVLIRLAKVIKKYGRRILNFLGCIGWKTALKCAAQIEWCTMTGGQMPWVCERAVSCIGKIVKECR</sequence>
<keyword evidence="1" id="KW-0732">Signal</keyword>
<dbReference type="EMBL" id="JAEMWZ010000217">
    <property type="protein sequence ID" value="KAG7130941.1"/>
    <property type="molecule type" value="Genomic_DNA"/>
</dbReference>
<dbReference type="Proteomes" id="UP000689129">
    <property type="component" value="Unassembled WGS sequence"/>
</dbReference>
<dbReference type="AlphaFoldDB" id="A0A8I3ANX6"/>
<protein>
    <submittedName>
        <fullName evidence="2">Uncharacterized protein</fullName>
    </submittedName>
</protein>
<organism evidence="2 3">
    <name type="scientific">Verticillium longisporum</name>
    <name type="common">Verticillium dahliae var. longisporum</name>
    <dbReference type="NCBI Taxonomy" id="100787"/>
    <lineage>
        <taxon>Eukaryota</taxon>
        <taxon>Fungi</taxon>
        <taxon>Dikarya</taxon>
        <taxon>Ascomycota</taxon>
        <taxon>Pezizomycotina</taxon>
        <taxon>Sordariomycetes</taxon>
        <taxon>Hypocreomycetidae</taxon>
        <taxon>Glomerellales</taxon>
        <taxon>Plectosphaerellaceae</taxon>
        <taxon>Verticillium</taxon>
    </lineage>
</organism>
<feature type="signal peptide" evidence="1">
    <location>
        <begin position="1"/>
        <end position="17"/>
    </location>
</feature>
<accession>A0A8I3ANX6</accession>
<feature type="chain" id="PRO_5034004236" evidence="1">
    <location>
        <begin position="18"/>
        <end position="167"/>
    </location>
</feature>
<evidence type="ECO:0000313" key="3">
    <source>
        <dbReference type="Proteomes" id="UP000689129"/>
    </source>
</evidence>
<dbReference type="OrthoDB" id="5129868at2759"/>
<proteinExistence type="predicted"/>
<evidence type="ECO:0000313" key="2">
    <source>
        <dbReference type="EMBL" id="KAG7130941.1"/>
    </source>
</evidence>
<name>A0A8I3ANX6_VERLO</name>
<comment type="caution">
    <text evidence="2">The sequence shown here is derived from an EMBL/GenBank/DDBJ whole genome shotgun (WGS) entry which is preliminary data.</text>
</comment>
<reference evidence="2" key="1">
    <citation type="journal article" date="2021" name="Mol. Plant Pathol.">
        <title>A 20-kb lineage-specific genomic region tames virulence in pathogenic amphidiploid Verticillium longisporum.</title>
        <authorList>
            <person name="Harting R."/>
            <person name="Starke J."/>
            <person name="Kusch H."/>
            <person name="Poggeler S."/>
            <person name="Maurus I."/>
            <person name="Schluter R."/>
            <person name="Landesfeind M."/>
            <person name="Bulla I."/>
            <person name="Nowrousian M."/>
            <person name="de Jonge R."/>
            <person name="Stahlhut G."/>
            <person name="Hoff K.J."/>
            <person name="Asshauer K.P."/>
            <person name="Thurmer A."/>
            <person name="Stanke M."/>
            <person name="Daniel R."/>
            <person name="Morgenstern B."/>
            <person name="Thomma B.P.H.J."/>
            <person name="Kronstad J.W."/>
            <person name="Braus-Stromeyer S.A."/>
            <person name="Braus G.H."/>
        </authorList>
    </citation>
    <scope>NUCLEOTIDE SEQUENCE</scope>
    <source>
        <strain evidence="2">Vl32</strain>
    </source>
</reference>
<evidence type="ECO:0000256" key="1">
    <source>
        <dbReference type="SAM" id="SignalP"/>
    </source>
</evidence>
<gene>
    <name evidence="2" type="ORF">HYQ45_010351</name>
</gene>